<dbReference type="PANTHER" id="PTHR12357">
    <property type="entry name" value="YTH YT521-B HOMOLOGY DOMAIN-CONTAINING"/>
    <property type="match status" value="1"/>
</dbReference>
<dbReference type="SUPFAM" id="SSF54928">
    <property type="entry name" value="RNA-binding domain, RBD"/>
    <property type="match status" value="1"/>
</dbReference>
<dbReference type="HOGENOM" id="CLU_011694_1_0_1"/>
<dbReference type="SMART" id="SM00360">
    <property type="entry name" value="RRM"/>
    <property type="match status" value="1"/>
</dbReference>
<dbReference type="KEGG" id="cci:CC1G_02897"/>
<feature type="compositionally biased region" description="Basic and acidic residues" evidence="2">
    <location>
        <begin position="556"/>
        <end position="572"/>
    </location>
</feature>
<feature type="compositionally biased region" description="Low complexity" evidence="2">
    <location>
        <begin position="128"/>
        <end position="137"/>
    </location>
</feature>
<evidence type="ECO:0000313" key="6">
    <source>
        <dbReference type="Proteomes" id="UP000001861"/>
    </source>
</evidence>
<protein>
    <recommendedName>
        <fullName evidence="7">YTH domain-containing protein</fullName>
    </recommendedName>
</protein>
<dbReference type="VEuPathDB" id="FungiDB:CC1G_02897"/>
<feature type="compositionally biased region" description="Polar residues" evidence="2">
    <location>
        <begin position="1"/>
        <end position="18"/>
    </location>
</feature>
<dbReference type="InterPro" id="IPR057720">
    <property type="entry name" value="RRM_YTH1"/>
</dbReference>
<dbReference type="GO" id="GO:1990247">
    <property type="term" value="F:N6-methyladenosine-containing RNA reader activity"/>
    <property type="evidence" value="ECO:0007669"/>
    <property type="project" value="TreeGrafter"/>
</dbReference>
<dbReference type="InterPro" id="IPR045168">
    <property type="entry name" value="YTH_prot"/>
</dbReference>
<feature type="region of interest" description="Disordered" evidence="2">
    <location>
        <begin position="1"/>
        <end position="56"/>
    </location>
</feature>
<keyword evidence="1" id="KW-0694">RNA-binding</keyword>
<feature type="compositionally biased region" description="Pro residues" evidence="2">
    <location>
        <begin position="513"/>
        <end position="525"/>
    </location>
</feature>
<dbReference type="CDD" id="cd00590">
    <property type="entry name" value="RRM_SF"/>
    <property type="match status" value="1"/>
</dbReference>
<feature type="compositionally biased region" description="Low complexity" evidence="2">
    <location>
        <begin position="168"/>
        <end position="179"/>
    </location>
</feature>
<feature type="compositionally biased region" description="Polar residues" evidence="2">
    <location>
        <begin position="44"/>
        <end position="56"/>
    </location>
</feature>
<feature type="domain" description="YTH" evidence="4">
    <location>
        <begin position="377"/>
        <end position="511"/>
    </location>
</feature>
<evidence type="ECO:0008006" key="7">
    <source>
        <dbReference type="Google" id="ProtNLM"/>
    </source>
</evidence>
<dbReference type="InterPro" id="IPR012677">
    <property type="entry name" value="Nucleotide-bd_a/b_plait_sf"/>
</dbReference>
<comment type="caution">
    <text evidence="5">The sequence shown here is derived from an EMBL/GenBank/DDBJ whole genome shotgun (WGS) entry which is preliminary data.</text>
</comment>
<dbReference type="Gene3D" id="3.30.70.330">
    <property type="match status" value="1"/>
</dbReference>
<feature type="compositionally biased region" description="Polar residues" evidence="2">
    <location>
        <begin position="474"/>
        <end position="486"/>
    </location>
</feature>
<name>A8NRM6_COPC7</name>
<feature type="compositionally biased region" description="Low complexity" evidence="2">
    <location>
        <begin position="452"/>
        <end position="469"/>
    </location>
</feature>
<gene>
    <name evidence="5" type="ORF">CC1G_02897</name>
</gene>
<dbReference type="PROSITE" id="PS50102">
    <property type="entry name" value="RRM"/>
    <property type="match status" value="1"/>
</dbReference>
<feature type="compositionally biased region" description="Basic and acidic residues" evidence="2">
    <location>
        <begin position="594"/>
        <end position="615"/>
    </location>
</feature>
<dbReference type="OMA" id="MAPIRAI"/>
<feature type="region of interest" description="Disordered" evidence="2">
    <location>
        <begin position="452"/>
        <end position="623"/>
    </location>
</feature>
<dbReference type="GO" id="GO:0003729">
    <property type="term" value="F:mRNA binding"/>
    <property type="evidence" value="ECO:0007669"/>
    <property type="project" value="TreeGrafter"/>
</dbReference>
<dbReference type="PROSITE" id="PS50882">
    <property type="entry name" value="YTH"/>
    <property type="match status" value="2"/>
</dbReference>
<dbReference type="InterPro" id="IPR000504">
    <property type="entry name" value="RRM_dom"/>
</dbReference>
<evidence type="ECO:0000259" key="3">
    <source>
        <dbReference type="PROSITE" id="PS50102"/>
    </source>
</evidence>
<dbReference type="Proteomes" id="UP000001861">
    <property type="component" value="Unassembled WGS sequence"/>
</dbReference>
<dbReference type="PANTHER" id="PTHR12357:SF3">
    <property type="entry name" value="YTH DOMAIN-CONTAINING PROTEIN 1"/>
    <property type="match status" value="1"/>
</dbReference>
<keyword evidence="6" id="KW-1185">Reference proteome</keyword>
<dbReference type="Pfam" id="PF25701">
    <property type="entry name" value="RRM_YTH1"/>
    <property type="match status" value="1"/>
</dbReference>
<organism evidence="5 6">
    <name type="scientific">Coprinopsis cinerea (strain Okayama-7 / 130 / ATCC MYA-4618 / FGSC 9003)</name>
    <name type="common">Inky cap fungus</name>
    <name type="synonym">Hormographiella aspergillata</name>
    <dbReference type="NCBI Taxonomy" id="240176"/>
    <lineage>
        <taxon>Eukaryota</taxon>
        <taxon>Fungi</taxon>
        <taxon>Dikarya</taxon>
        <taxon>Basidiomycota</taxon>
        <taxon>Agaricomycotina</taxon>
        <taxon>Agaricomycetes</taxon>
        <taxon>Agaricomycetidae</taxon>
        <taxon>Agaricales</taxon>
        <taxon>Agaricineae</taxon>
        <taxon>Psathyrellaceae</taxon>
        <taxon>Coprinopsis</taxon>
    </lineage>
</organism>
<feature type="domain" description="YTH" evidence="4">
    <location>
        <begin position="533"/>
        <end position="677"/>
    </location>
</feature>
<dbReference type="GO" id="GO:0000381">
    <property type="term" value="P:regulation of alternative mRNA splicing, via spliceosome"/>
    <property type="evidence" value="ECO:0007669"/>
    <property type="project" value="TreeGrafter"/>
</dbReference>
<proteinExistence type="predicted"/>
<dbReference type="STRING" id="240176.A8NRM6"/>
<dbReference type="RefSeq" id="XP_001835809.2">
    <property type="nucleotide sequence ID" value="XM_001835757.2"/>
</dbReference>
<evidence type="ECO:0000256" key="2">
    <source>
        <dbReference type="SAM" id="MobiDB-lite"/>
    </source>
</evidence>
<dbReference type="eggNOG" id="KOG1902">
    <property type="taxonomic scope" value="Eukaryota"/>
</dbReference>
<feature type="domain" description="RRM" evidence="3">
    <location>
        <begin position="198"/>
        <end position="273"/>
    </location>
</feature>
<reference evidence="5 6" key="1">
    <citation type="journal article" date="2010" name="Proc. Natl. Acad. Sci. U.S.A.">
        <title>Insights into evolution of multicellular fungi from the assembled chromosomes of the mushroom Coprinopsis cinerea (Coprinus cinereus).</title>
        <authorList>
            <person name="Stajich J.E."/>
            <person name="Wilke S.K."/>
            <person name="Ahren D."/>
            <person name="Au C.H."/>
            <person name="Birren B.W."/>
            <person name="Borodovsky M."/>
            <person name="Burns C."/>
            <person name="Canback B."/>
            <person name="Casselton L.A."/>
            <person name="Cheng C.K."/>
            <person name="Deng J."/>
            <person name="Dietrich F.S."/>
            <person name="Fargo D.C."/>
            <person name="Farman M.L."/>
            <person name="Gathman A.C."/>
            <person name="Goldberg J."/>
            <person name="Guigo R."/>
            <person name="Hoegger P.J."/>
            <person name="Hooker J.B."/>
            <person name="Huggins A."/>
            <person name="James T.Y."/>
            <person name="Kamada T."/>
            <person name="Kilaru S."/>
            <person name="Kodira C."/>
            <person name="Kues U."/>
            <person name="Kupfer D."/>
            <person name="Kwan H.S."/>
            <person name="Lomsadze A."/>
            <person name="Li W."/>
            <person name="Lilly W.W."/>
            <person name="Ma L.J."/>
            <person name="Mackey A.J."/>
            <person name="Manning G."/>
            <person name="Martin F."/>
            <person name="Muraguchi H."/>
            <person name="Natvig D.O."/>
            <person name="Palmerini H."/>
            <person name="Ramesh M.A."/>
            <person name="Rehmeyer C.J."/>
            <person name="Roe B.A."/>
            <person name="Shenoy N."/>
            <person name="Stanke M."/>
            <person name="Ter-Hovhannisyan V."/>
            <person name="Tunlid A."/>
            <person name="Velagapudi R."/>
            <person name="Vision T.J."/>
            <person name="Zeng Q."/>
            <person name="Zolan M.E."/>
            <person name="Pukkila P.J."/>
        </authorList>
    </citation>
    <scope>NUCLEOTIDE SEQUENCE [LARGE SCALE GENOMIC DNA]</scope>
    <source>
        <strain evidence="6">Okayama-7 / 130 / ATCC MYA-4618 / FGSC 9003</strain>
    </source>
</reference>
<evidence type="ECO:0000259" key="4">
    <source>
        <dbReference type="PROSITE" id="PS50882"/>
    </source>
</evidence>
<dbReference type="GO" id="GO:0005654">
    <property type="term" value="C:nucleoplasm"/>
    <property type="evidence" value="ECO:0007669"/>
    <property type="project" value="TreeGrafter"/>
</dbReference>
<dbReference type="InterPro" id="IPR035979">
    <property type="entry name" value="RBD_domain_sf"/>
</dbReference>
<dbReference type="Gene3D" id="3.10.590.10">
    <property type="entry name" value="ph1033 like domains"/>
    <property type="match status" value="2"/>
</dbReference>
<dbReference type="Pfam" id="PF04146">
    <property type="entry name" value="YTH"/>
    <property type="match status" value="1"/>
</dbReference>
<dbReference type="InParanoid" id="A8NRM6"/>
<dbReference type="AlphaFoldDB" id="A8NRM6"/>
<accession>A8NRM6</accession>
<evidence type="ECO:0000256" key="1">
    <source>
        <dbReference type="PROSITE-ProRule" id="PRU00176"/>
    </source>
</evidence>
<dbReference type="GeneID" id="6012343"/>
<dbReference type="InterPro" id="IPR007275">
    <property type="entry name" value="YTH_domain"/>
</dbReference>
<dbReference type="OrthoDB" id="6103986at2759"/>
<dbReference type="GO" id="GO:0000398">
    <property type="term" value="P:mRNA splicing, via spliceosome"/>
    <property type="evidence" value="ECO:0007669"/>
    <property type="project" value="TreeGrafter"/>
</dbReference>
<feature type="region of interest" description="Disordered" evidence="2">
    <location>
        <begin position="317"/>
        <end position="338"/>
    </location>
</feature>
<dbReference type="CDD" id="cd21134">
    <property type="entry name" value="YTH"/>
    <property type="match status" value="1"/>
</dbReference>
<feature type="compositionally biased region" description="Polar residues" evidence="2">
    <location>
        <begin position="147"/>
        <end position="162"/>
    </location>
</feature>
<dbReference type="EMBL" id="AACS02000008">
    <property type="protein sequence ID" value="EAU85874.2"/>
    <property type="molecule type" value="Genomic_DNA"/>
</dbReference>
<evidence type="ECO:0000313" key="5">
    <source>
        <dbReference type="EMBL" id="EAU85874.2"/>
    </source>
</evidence>
<sequence>MSSESVFSPTFPSTNPTNDMAGVNAATPQYMGPPHLSGMGYPSSLRSPQYGYPQQFSPPATVYRPYSAVSYQPHLSPSVEDLHKGSWYFVPHTPQSQQHPYEQYRQGYSYQYQPPAQQRESSSHVSRHPSSASAPPRTHLSEPKFPSASQPGSPPLTASRSSIAGRDSPSSSGQPSTTSKPVVRREWHPRPPAHRSPWAMWVGNVPSDATQEELWRFFTNPPETGNAHATLNAGVESIFLIGRSNCAFINYSSESSVSSAIQTFNGKRLRPNDPQCPMLVCKIRRSADDLKSGVGGQRGIGLHKQWIQSQRMQKCQASGSSDIEASEGNSGSDADHFPNVLGSVSISSGDRRKGTHSSSSDSHASTTSSFLAEYFPTRFFILKSLSEDDLALSVKNGLWATQKHNELLLDQAFRTAKDVFLIFSVNKSGEFYGYARMIGPIRRGEGTVTWASRSDGSFPSPSGSTTSPRANRFKANTDTKLLSGSPQPKMFFSPDGGHVVDESPLQLDDLDDSPPPSSSETPLPPRLLQQQSAPPKIGGGFDGDEGPQRTPSLKFSLDHHQRKKFDPPREAFELDPEAPIRAVRAGMHDPPGPQHRDGKAKSREVEEPKFDRQQDGEAPSTPGWGECFKIEWLELRRIPFHQTRHLRNPWNKGREIKISRDGTELEPTIGKKLLDEWGTLAEA</sequence>
<feature type="compositionally biased region" description="Polar residues" evidence="2">
    <location>
        <begin position="317"/>
        <end position="332"/>
    </location>
</feature>
<feature type="region of interest" description="Disordered" evidence="2">
    <location>
        <begin position="113"/>
        <end position="198"/>
    </location>
</feature>